<feature type="active site" evidence="8">
    <location>
        <position position="292"/>
    </location>
</feature>
<evidence type="ECO:0000256" key="9">
    <source>
        <dbReference type="SAM" id="MobiDB-lite"/>
    </source>
</evidence>
<dbReference type="PANTHER" id="PTHR10488:SF1">
    <property type="entry name" value="GLYCINE AMIDINOTRANSFERASE, MITOCHONDRIAL"/>
    <property type="match status" value="1"/>
</dbReference>
<evidence type="ECO:0000256" key="4">
    <source>
        <dbReference type="ARBA" id="ARBA00016069"/>
    </source>
</evidence>
<dbReference type="EC" id="2.1.4.1" evidence="3"/>
<accession>A0A8S8ZS72</accession>
<dbReference type="GO" id="GO:0005758">
    <property type="term" value="C:mitochondrial intermembrane space"/>
    <property type="evidence" value="ECO:0007669"/>
    <property type="project" value="TreeGrafter"/>
</dbReference>
<organism evidence="10 11">
    <name type="scientific">Sordaria macrospora</name>
    <dbReference type="NCBI Taxonomy" id="5147"/>
    <lineage>
        <taxon>Eukaryota</taxon>
        <taxon>Fungi</taxon>
        <taxon>Dikarya</taxon>
        <taxon>Ascomycota</taxon>
        <taxon>Pezizomycotina</taxon>
        <taxon>Sordariomycetes</taxon>
        <taxon>Sordariomycetidae</taxon>
        <taxon>Sordariales</taxon>
        <taxon>Sordariaceae</taxon>
        <taxon>Sordaria</taxon>
    </lineage>
</organism>
<feature type="active site" evidence="8">
    <location>
        <position position="243"/>
    </location>
</feature>
<evidence type="ECO:0000313" key="10">
    <source>
        <dbReference type="EMBL" id="KAA8633614.1"/>
    </source>
</evidence>
<dbReference type="PANTHER" id="PTHR10488">
    <property type="entry name" value="GLYCINE AMIDINOTRANSFERASE, MITOCHONDRIAL"/>
    <property type="match status" value="1"/>
</dbReference>
<evidence type="ECO:0000256" key="1">
    <source>
        <dbReference type="ARBA" id="ARBA00004858"/>
    </source>
</evidence>
<feature type="region of interest" description="Disordered" evidence="9">
    <location>
        <begin position="334"/>
        <end position="379"/>
    </location>
</feature>
<proteinExistence type="inferred from homology"/>
<evidence type="ECO:0000256" key="3">
    <source>
        <dbReference type="ARBA" id="ARBA00012351"/>
    </source>
</evidence>
<dbReference type="CDD" id="cd21113">
    <property type="entry name" value="amidinotransferase-like"/>
    <property type="match status" value="1"/>
</dbReference>
<gene>
    <name evidence="10" type="ORF">SMACR_06919</name>
</gene>
<dbReference type="GO" id="GO:0006601">
    <property type="term" value="P:creatine biosynthetic process"/>
    <property type="evidence" value="ECO:0007669"/>
    <property type="project" value="TreeGrafter"/>
</dbReference>
<dbReference type="EMBL" id="NMPR01000034">
    <property type="protein sequence ID" value="KAA8633614.1"/>
    <property type="molecule type" value="Genomic_DNA"/>
</dbReference>
<evidence type="ECO:0000256" key="8">
    <source>
        <dbReference type="PIRSR" id="PIRSR633195-1"/>
    </source>
</evidence>
<evidence type="ECO:0000256" key="2">
    <source>
        <dbReference type="ARBA" id="ARBA00006943"/>
    </source>
</evidence>
<dbReference type="Gene3D" id="3.75.10.10">
    <property type="entry name" value="L-arginine/glycine Amidinotransferase, Chain A"/>
    <property type="match status" value="1"/>
</dbReference>
<dbReference type="SUPFAM" id="SSF55909">
    <property type="entry name" value="Pentein"/>
    <property type="match status" value="1"/>
</dbReference>
<feature type="active site" description="Amidino-cysteine intermediate" evidence="8">
    <location>
        <position position="436"/>
    </location>
</feature>
<protein>
    <recommendedName>
        <fullName evidence="4">Glycine amidinotransferase, mitochondrial</fullName>
        <ecNumber evidence="3">2.1.4.1</ecNumber>
    </recommendedName>
    <alternativeName>
        <fullName evidence="6">L-arginine:glycine amidinotransferase</fullName>
    </alternativeName>
    <alternativeName>
        <fullName evidence="7">Transamidinase</fullName>
    </alternativeName>
</protein>
<comment type="caution">
    <text evidence="10">The sequence shown here is derived from an EMBL/GenBank/DDBJ whole genome shotgun (WGS) entry which is preliminary data.</text>
</comment>
<feature type="compositionally biased region" description="Acidic residues" evidence="9">
    <location>
        <begin position="336"/>
        <end position="377"/>
    </location>
</feature>
<name>A0A8S8ZS72_SORMA</name>
<feature type="region of interest" description="Disordered" evidence="9">
    <location>
        <begin position="1"/>
        <end position="30"/>
    </location>
</feature>
<dbReference type="GO" id="GO:0015068">
    <property type="term" value="F:glycine amidinotransferase activity"/>
    <property type="evidence" value="ECO:0007669"/>
    <property type="project" value="UniProtKB-EC"/>
</dbReference>
<dbReference type="AlphaFoldDB" id="A0A8S8ZS72"/>
<dbReference type="InterPro" id="IPR033195">
    <property type="entry name" value="AmidinoTrfase"/>
</dbReference>
<sequence>MILKEATPSCNTPLQASTTSPEDKPTTTATTTTLNKIPTISASNEWSPLHALLIGRASHSLFPSEPAHMMRATMSPAYLSEFRPYHTFPASIIAKADAELDNFAQVMTERFGIKVYRPRLVNWDQANGGRGGYTGAMPRDGLMVVGRMVVEACFAWGCRRGEVESAWGGFLEDLINEEEEEGIMEGDGKEEGLRICRAPRIIGHDTIYDGLLDHGATSTSTTTPIPSPQPQKWAITNTRPAFDCADFLRFGHTLIGQLSNVTNQKGVDYLRAVLPSPYTVELLNTTDDHAMHIDATILPLRQGLLVYCPLRVTEEELRRHEVFRGWELRALPWNPEVEDEEDPEEEGEEKEEGEDEEEGEEDEDEDKEEEEEEDDDPPMYMCSKWLVLNALSIDEKTIVVEAKQKRFAKWLESEFGMEVVRLPFRHVNSLGGSFHCATVDLVRGEF</sequence>
<evidence type="ECO:0000313" key="11">
    <source>
        <dbReference type="Proteomes" id="UP000433876"/>
    </source>
</evidence>
<evidence type="ECO:0000256" key="7">
    <source>
        <dbReference type="ARBA" id="ARBA00033346"/>
    </source>
</evidence>
<evidence type="ECO:0000256" key="6">
    <source>
        <dbReference type="ARBA" id="ARBA00031403"/>
    </source>
</evidence>
<dbReference type="VEuPathDB" id="FungiDB:SMAC_06919"/>
<comment type="similarity">
    <text evidence="2">Belongs to the amidinotransferase family.</text>
</comment>
<dbReference type="OMA" id="YPIHIDA"/>
<keyword evidence="5" id="KW-0808">Transferase</keyword>
<reference evidence="10 11" key="1">
    <citation type="submission" date="2017-07" db="EMBL/GenBank/DDBJ databases">
        <title>Genome sequence of the Sordaria macrospora wild type strain R19027.</title>
        <authorList>
            <person name="Nowrousian M."/>
            <person name="Teichert I."/>
            <person name="Kueck U."/>
        </authorList>
    </citation>
    <scope>NUCLEOTIDE SEQUENCE [LARGE SCALE GENOMIC DNA]</scope>
    <source>
        <strain evidence="10 11">R19027</strain>
        <tissue evidence="10">Mycelium</tissue>
    </source>
</reference>
<comment type="pathway">
    <text evidence="1">Amine and polyamine biosynthesis; creatine biosynthesis; creatine from L-arginine and glycine: step 1/2.</text>
</comment>
<dbReference type="Proteomes" id="UP000433876">
    <property type="component" value="Unassembled WGS sequence"/>
</dbReference>
<feature type="compositionally biased region" description="Polar residues" evidence="9">
    <location>
        <begin position="8"/>
        <end position="17"/>
    </location>
</feature>
<evidence type="ECO:0000256" key="5">
    <source>
        <dbReference type="ARBA" id="ARBA00022679"/>
    </source>
</evidence>